<dbReference type="PANTHER" id="PTHR43695:SF1">
    <property type="entry name" value="RHAMNOGALACTURONAN ACETYLESTERASE"/>
    <property type="match status" value="1"/>
</dbReference>
<dbReference type="Proteomes" id="UP001602322">
    <property type="component" value="Unassembled WGS sequence"/>
</dbReference>
<protein>
    <submittedName>
        <fullName evidence="5">Rhamnogalacturonan acetylesterase</fullName>
    </submittedName>
</protein>
<dbReference type="Pfam" id="PF13472">
    <property type="entry name" value="Lipase_GDSL_2"/>
    <property type="match status" value="1"/>
</dbReference>
<dbReference type="PANTHER" id="PTHR43695">
    <property type="entry name" value="PUTATIVE (AFU_ORTHOLOGUE AFUA_2G17250)-RELATED"/>
    <property type="match status" value="1"/>
</dbReference>
<feature type="signal peptide" evidence="3">
    <location>
        <begin position="1"/>
        <end position="31"/>
    </location>
</feature>
<dbReference type="InterPro" id="IPR036514">
    <property type="entry name" value="SGNH_hydro_sf"/>
</dbReference>
<dbReference type="Gene3D" id="2.60.120.430">
    <property type="entry name" value="Galactose-binding lectin"/>
    <property type="match status" value="1"/>
</dbReference>
<dbReference type="SUPFAM" id="SSF49785">
    <property type="entry name" value="Galactose-binding domain-like"/>
    <property type="match status" value="1"/>
</dbReference>
<keyword evidence="2" id="KW-0378">Hydrolase</keyword>
<accession>A0ABW6X919</accession>
<dbReference type="RefSeq" id="WP_387904846.1">
    <property type="nucleotide sequence ID" value="NZ_JBIBEG010000006.1"/>
</dbReference>
<evidence type="ECO:0000313" key="5">
    <source>
        <dbReference type="EMBL" id="MFF5898572.1"/>
    </source>
</evidence>
<dbReference type="EMBL" id="JBIBEG010000006">
    <property type="protein sequence ID" value="MFF5898572.1"/>
    <property type="molecule type" value="Genomic_DNA"/>
</dbReference>
<comment type="caution">
    <text evidence="5">The sequence shown here is derived from an EMBL/GenBank/DDBJ whole genome shotgun (WGS) entry which is preliminary data.</text>
</comment>
<evidence type="ECO:0000256" key="3">
    <source>
        <dbReference type="SAM" id="SignalP"/>
    </source>
</evidence>
<dbReference type="InterPro" id="IPR013830">
    <property type="entry name" value="SGNH_hydro"/>
</dbReference>
<proteinExistence type="inferred from homology"/>
<keyword evidence="6" id="KW-1185">Reference proteome</keyword>
<feature type="chain" id="PRO_5047306482" evidence="3">
    <location>
        <begin position="32"/>
        <end position="356"/>
    </location>
</feature>
<evidence type="ECO:0000313" key="6">
    <source>
        <dbReference type="Proteomes" id="UP001602322"/>
    </source>
</evidence>
<gene>
    <name evidence="5" type="ORF">ACFY8O_21975</name>
</gene>
<feature type="domain" description="SGNH hydrolase-type esterase" evidence="4">
    <location>
        <begin position="151"/>
        <end position="305"/>
    </location>
</feature>
<dbReference type="InterPro" id="IPR037459">
    <property type="entry name" value="RhgT-like"/>
</dbReference>
<evidence type="ECO:0000259" key="4">
    <source>
        <dbReference type="Pfam" id="PF13472"/>
    </source>
</evidence>
<name>A0ABW6X919_9ACTN</name>
<dbReference type="Gene3D" id="3.40.50.1110">
    <property type="entry name" value="SGNH hydrolase"/>
    <property type="match status" value="1"/>
</dbReference>
<dbReference type="CDD" id="cd01821">
    <property type="entry name" value="Rhamnogalacturan_acetylesterase_like"/>
    <property type="match status" value="1"/>
</dbReference>
<organism evidence="5 6">
    <name type="scientific">Streptomyces argenteolus</name>
    <dbReference type="NCBI Taxonomy" id="67274"/>
    <lineage>
        <taxon>Bacteria</taxon>
        <taxon>Bacillati</taxon>
        <taxon>Actinomycetota</taxon>
        <taxon>Actinomycetes</taxon>
        <taxon>Kitasatosporales</taxon>
        <taxon>Streptomycetaceae</taxon>
        <taxon>Streptomyces</taxon>
    </lineage>
</organism>
<sequence length="356" mass="37613">MRRAGPALLVTCAAVAAVTALSTLAAPPARAQGGVPGGEDGLGHCTGTAPVVCHFDVTPGTYRVRVLLGGGAVAGSTSVTAETRRAMLAETPNAPGETVRRSFTVDVRDPEGEPTGAIGTPGLDLTFGGAAPQLASVRVERVRMPQILLAGDSTVCDQAAEPYTGWGQRLPQYLTDRVSVANYADAGEGSQSFRDNPALFPALRSRIHHGDLVLVQLAHNDKQTDRETYRANLTAMIEEVRAEGGRPVLVTPIVRRWFNADGTLDNGTALLVNGLGVDLPAEMRTLAAEHNTPLVDLTALTRARVEELGPEGSKALYLYDEKRDNTHTSVRGATEYAGLVLAELRTLGLLAPRAVR</sequence>
<keyword evidence="3" id="KW-0732">Signal</keyword>
<dbReference type="SUPFAM" id="SSF52266">
    <property type="entry name" value="SGNH hydrolase"/>
    <property type="match status" value="1"/>
</dbReference>
<evidence type="ECO:0000256" key="2">
    <source>
        <dbReference type="ARBA" id="ARBA00022801"/>
    </source>
</evidence>
<reference evidence="5 6" key="1">
    <citation type="submission" date="2024-10" db="EMBL/GenBank/DDBJ databases">
        <title>The Natural Products Discovery Center: Release of the First 8490 Sequenced Strains for Exploring Actinobacteria Biosynthetic Diversity.</title>
        <authorList>
            <person name="Kalkreuter E."/>
            <person name="Kautsar S.A."/>
            <person name="Yang D."/>
            <person name="Bader C.D."/>
            <person name="Teijaro C.N."/>
            <person name="Fluegel L."/>
            <person name="Davis C.M."/>
            <person name="Simpson J.R."/>
            <person name="Lauterbach L."/>
            <person name="Steele A.D."/>
            <person name="Gui C."/>
            <person name="Meng S."/>
            <person name="Li G."/>
            <person name="Viehrig K."/>
            <person name="Ye F."/>
            <person name="Su P."/>
            <person name="Kiefer A.F."/>
            <person name="Nichols A."/>
            <person name="Cepeda A.J."/>
            <person name="Yan W."/>
            <person name="Fan B."/>
            <person name="Jiang Y."/>
            <person name="Adhikari A."/>
            <person name="Zheng C.-J."/>
            <person name="Schuster L."/>
            <person name="Cowan T.M."/>
            <person name="Smanski M.J."/>
            <person name="Chevrette M.G."/>
            <person name="De Carvalho L.P.S."/>
            <person name="Shen B."/>
        </authorList>
    </citation>
    <scope>NUCLEOTIDE SEQUENCE [LARGE SCALE GENOMIC DNA]</scope>
    <source>
        <strain evidence="5 6">NPDC012540</strain>
    </source>
</reference>
<comment type="similarity">
    <text evidence="1">Belongs to the 'GDSL' lipolytic enzyme family.</text>
</comment>
<dbReference type="InterPro" id="IPR008979">
    <property type="entry name" value="Galactose-bd-like_sf"/>
</dbReference>
<evidence type="ECO:0000256" key="1">
    <source>
        <dbReference type="ARBA" id="ARBA00008668"/>
    </source>
</evidence>